<dbReference type="SUPFAM" id="SSF52317">
    <property type="entry name" value="Class I glutamine amidotransferase-like"/>
    <property type="match status" value="1"/>
</dbReference>
<keyword evidence="14" id="KW-0378">Hydrolase</keyword>
<comment type="catalytic activity">
    <reaction evidence="27">
        <text>carbamoyl phosphate + L-aspartate = N-carbamoyl-L-aspartate + phosphate + H(+)</text>
        <dbReference type="Rhea" id="RHEA:20013"/>
        <dbReference type="ChEBI" id="CHEBI:15378"/>
        <dbReference type="ChEBI" id="CHEBI:29991"/>
        <dbReference type="ChEBI" id="CHEBI:32814"/>
        <dbReference type="ChEBI" id="CHEBI:43474"/>
        <dbReference type="ChEBI" id="CHEBI:58228"/>
        <dbReference type="EC" id="2.1.3.2"/>
    </reaction>
</comment>
<evidence type="ECO:0000256" key="24">
    <source>
        <dbReference type="ARBA" id="ARBA00047359"/>
    </source>
</evidence>
<keyword evidence="11" id="KW-0479">Metal-binding</keyword>
<dbReference type="FunFam" id="3.40.50.20:FF:000012">
    <property type="entry name" value="Carbamoyl-phosphate synthase 1, mitochondrial"/>
    <property type="match status" value="1"/>
</dbReference>
<dbReference type="Pfam" id="PF00185">
    <property type="entry name" value="OTCace"/>
    <property type="match status" value="1"/>
</dbReference>
<dbReference type="SUPFAM" id="SSF48108">
    <property type="entry name" value="Carbamoyl phosphate synthetase, large subunit connection domain"/>
    <property type="match status" value="1"/>
</dbReference>
<dbReference type="InterPro" id="IPR035686">
    <property type="entry name" value="CPSase_GATase1"/>
</dbReference>
<comment type="catalytic activity">
    <reaction evidence="25">
        <text>(S)-dihydroorotate + H2O = N-carbamoyl-L-aspartate + H(+)</text>
        <dbReference type="Rhea" id="RHEA:24296"/>
        <dbReference type="ChEBI" id="CHEBI:15377"/>
        <dbReference type="ChEBI" id="CHEBI:15378"/>
        <dbReference type="ChEBI" id="CHEBI:30864"/>
        <dbReference type="ChEBI" id="CHEBI:32814"/>
        <dbReference type="EC" id="3.5.2.3"/>
    </reaction>
</comment>
<dbReference type="GO" id="GO:0046872">
    <property type="term" value="F:metal ion binding"/>
    <property type="evidence" value="ECO:0007669"/>
    <property type="project" value="UniProtKB-KW"/>
</dbReference>
<evidence type="ECO:0000256" key="27">
    <source>
        <dbReference type="ARBA" id="ARBA00048859"/>
    </source>
</evidence>
<dbReference type="Pfam" id="PF25596">
    <property type="entry name" value="CPSase_L_D1"/>
    <property type="match status" value="2"/>
</dbReference>
<dbReference type="InterPro" id="IPR036480">
    <property type="entry name" value="CarbP_synth_ssu_N_sf"/>
</dbReference>
<dbReference type="PROSITE" id="PS51855">
    <property type="entry name" value="MGS"/>
    <property type="match status" value="1"/>
</dbReference>
<evidence type="ECO:0000256" key="10">
    <source>
        <dbReference type="ARBA" id="ARBA00022679"/>
    </source>
</evidence>
<dbReference type="HAMAP" id="MF_01209">
    <property type="entry name" value="CPSase_S_chain"/>
    <property type="match status" value="1"/>
</dbReference>
<dbReference type="Gene3D" id="3.30.1490.20">
    <property type="entry name" value="ATP-grasp fold, A domain"/>
    <property type="match status" value="1"/>
</dbReference>
<dbReference type="GO" id="GO:0006221">
    <property type="term" value="P:pyrimidine nucleotide biosynthetic process"/>
    <property type="evidence" value="ECO:0007669"/>
    <property type="project" value="UniProtKB-KW"/>
</dbReference>
<dbReference type="PROSITE" id="PS00866">
    <property type="entry name" value="CPSASE_1"/>
    <property type="match status" value="1"/>
</dbReference>
<comment type="similarity">
    <text evidence="23">In the 2nd section; belongs to the CarB family.</text>
</comment>
<keyword evidence="16 30" id="KW-0067">ATP-binding</keyword>
<dbReference type="InterPro" id="IPR006275">
    <property type="entry name" value="CPSase_lsu"/>
</dbReference>
<dbReference type="GO" id="GO:0004070">
    <property type="term" value="F:aspartate carbamoyltransferase activity"/>
    <property type="evidence" value="ECO:0007669"/>
    <property type="project" value="UniProtKB-EC"/>
</dbReference>
<dbReference type="InterPro" id="IPR058047">
    <property type="entry name" value="CPSase_preATP-grasp"/>
</dbReference>
<evidence type="ECO:0000256" key="19">
    <source>
        <dbReference type="ARBA" id="ARBA00023268"/>
    </source>
</evidence>
<evidence type="ECO:0000256" key="21">
    <source>
        <dbReference type="ARBA" id="ARBA00043979"/>
    </source>
</evidence>
<dbReference type="Pfam" id="PF02786">
    <property type="entry name" value="CPSase_L_D2"/>
    <property type="match status" value="2"/>
</dbReference>
<protein>
    <recommendedName>
        <fullName evidence="35">Dihydroorotase</fullName>
    </recommendedName>
</protein>
<dbReference type="PANTHER" id="PTHR11405:SF5">
    <property type="entry name" value="CAD PROTEIN"/>
    <property type="match status" value="1"/>
</dbReference>
<dbReference type="InterPro" id="IPR006274">
    <property type="entry name" value="CarbamoylP_synth_ssu"/>
</dbReference>
<comment type="similarity">
    <text evidence="21">In the C-terminal section; belongs to the aspartate/ornithine carbamoyltransferase superfamily. ATCase family.</text>
</comment>
<evidence type="ECO:0000256" key="28">
    <source>
        <dbReference type="ARBA" id="ARBA00049534"/>
    </source>
</evidence>
<dbReference type="PRINTS" id="PR00101">
    <property type="entry name" value="ATCASE"/>
</dbReference>
<evidence type="ECO:0000256" key="8">
    <source>
        <dbReference type="ARBA" id="ARBA00022553"/>
    </source>
</evidence>
<evidence type="ECO:0000256" key="25">
    <source>
        <dbReference type="ARBA" id="ARBA00048492"/>
    </source>
</evidence>
<dbReference type="EMBL" id="JARQZJ010000041">
    <property type="protein sequence ID" value="KAK9877332.1"/>
    <property type="molecule type" value="Genomic_DNA"/>
</dbReference>
<dbReference type="FunFam" id="3.50.30.20:FF:000002">
    <property type="entry name" value="Carbamoyl-phosphate synthase 1, mitochondrial"/>
    <property type="match status" value="1"/>
</dbReference>
<dbReference type="SUPFAM" id="SSF51338">
    <property type="entry name" value="Composite domain of metallo-dependent hydrolases"/>
    <property type="match status" value="1"/>
</dbReference>
<dbReference type="NCBIfam" id="NF009475">
    <property type="entry name" value="PRK12838.1"/>
    <property type="match status" value="1"/>
</dbReference>
<dbReference type="Pfam" id="PF00988">
    <property type="entry name" value="CPSase_sm_chain"/>
    <property type="match status" value="1"/>
</dbReference>
<evidence type="ECO:0000256" key="23">
    <source>
        <dbReference type="ARBA" id="ARBA00043998"/>
    </source>
</evidence>
<keyword evidence="8" id="KW-0597">Phosphoprotein</keyword>
<dbReference type="GO" id="GO:0006207">
    <property type="term" value="P:'de novo' pyrimidine nucleobase biosynthetic process"/>
    <property type="evidence" value="ECO:0007669"/>
    <property type="project" value="InterPro"/>
</dbReference>
<dbReference type="InterPro" id="IPR032466">
    <property type="entry name" value="Metal_Hydrolase"/>
</dbReference>
<evidence type="ECO:0000256" key="15">
    <source>
        <dbReference type="ARBA" id="ARBA00022833"/>
    </source>
</evidence>
<sequence length="2220" mass="246837">MEEKTVFLVLEDNTILPGISFGAINETGGEVVFQTGMVGYPESLTDPSYNRQILCLTYPLIGNYGVPDNTCDEHNIPCFFESSKIWAAALIVGEYCDYPSHWRSKYSLSQWMKKENIPGIQGIDTRALVKKIREKGTILGKIVYQLPSQTLTFVNPNLQNLVEEVSVSRPVTYNKNGYPKICAVDCGIKFNQIRCFIARGARVDVVPWNHKLDSNEYDALFLSNGPGDPAMCKPTIDNIKNVINSSKIKPIFGICLGHQLLASAIGCETFKMKYGNRGHNQPCIHNQTGKCYLTSQNHGYAVDPSSLPEDWETLFINANDKSNEGIIHKKLPYFSVQFHPEHTAGPEDLECLFDVFLEVVKCHDQHVVSVKERIQNKLEYQTSLSKCISKPKKVLLIGSGGLSIGQAGEFDYSGSQAIKALREENIQTVLINPNIATVQTSKGLADKVYFLPLAAEYVEQVIKVERPDGVLLTFGGQTGLNCGIELEKKGVFKKYNVQILGTPIQSIIDTEDRKVFSEKISAIGEKVAPSIAAHSVSEALEAGEKLGYPVLARAAFSLGGLGSGFANTKEELKILATRAFAHSAQLIVDKSLKGWKEVEYEVVRDAYDNCITVCNMENLDPLGIHTGESIVVAPSQTLSNKEYNMLRTTAINVIKHFGIVGECNIQYALNPDSEEYYIIEVNARLSRSSALASKATGYPLAYVAAKLGLGIALPDIKNSVTGNTTACFEPSLDYCVVKIPRWDLHKFQRVSTKIGSSMKSVGEVMAIGRKFEEAFQKALRMVDENVSGFDPYVQKVEEDELEQPTDKRMFVIAAGLKSGYSINKLYSLTKIDRWFLQKMKNIIDWYSFLESITHKELNHKALLKSKQLGFSDKQIGQAVKSTEQAVRNMREEFDVKPFVKQIDTVAAEWPATTNYLYITYNANCHDITFNEEHVMVLGSGVYRIGSSVEFDWCAVGCLRELRKLNRKTIMVNYNPETVSTDYDMSDRLYFEEISFEVVMDIYKIENPLGIILSMGGQLPNNIAMDLHHQQARILGSSPKSIDEAENRFKFSRALDRIGIKQPRWKELTNLTSAIQFCEEVEYPCLVRPSYVLSGAAMNVAHSNKDLETYLKAASDVSKEHPVVISKFEVNAKEIDVDAVARSGEILCLAVSEHVENAGIHSGDATLVTPPQDITQKTLIKILAITKAIAEELSVTGPFNMQLIAKNDELKVIECNVRVSRSFPFVSKTLDHDFVAMATKVIMGEPCEEALKVLQGVGKVGVKVPQFSFSRLAGADFMLGVEMASTGEVAAFGDNRYEAYLKALMGTGMTIPEKSIFLSIGRYEHKMELLPSVKSLSEMGYKLYGSPSTADFYTSNNVKVELVEYHNTDDITSQELGNLAEFLSRKQFDMVINLPRRDGGARRVSAFITPGYKTRRLAIDFSVPLITDIKCAKLLVEALKLIGRAPPMKTHTDCLTSKTIVRLPGFIDTHVHVREPGATHKEDYDTCTAAALAGGVTMICAMPNTNPAIVDAESLLLVKKLAKEKARCDYAIFLGASSDNCLIASELAHDVAGLKMYLNDTYTTLKLNDLGVWTKHLANWPKKSPLCVHAESQTTAAVLFLASIHNRPVHICHVARKEEIMVIKAAKEKGVKVTCEVCPHHLFLSTNDIDKIGSGKAQVRPMLVTPEDQQALWDNLQYIDCFATDHAPHTITEKNSENPPPGFPGLETILPLLLNAVNEGRMTLDDIINKFHNNPRKIFNLPEQPNTYVEIDLNEQWTIPNTTVFSKSKWTPFAGKIVKGSVHRVVLRGEVAYMEGQVLVPLGYGQDVRQWDIRKTALTLDGRPSSSLNRPFSPIPQVNVSEDVSDNETNEVFLKLLEPSGKHSFENIRNAVSPVPFTAPRLRAESFSNAQGIVDSHMHHSLQSLYGKHVIAVDIFTKDQLNVIFTLAESFRNCISKDEPLDHILRGKIMASIFYEVSTRTSCSFSAAIQRLGGRVIHMDETTSSVKKGETLEDSVAVMAGYSDVVVLRHPVPGSVQKASKVCRKPVINAGDGIGEHPTQALLDIFAIREEIGTVNGLVITLVGDLKNGRTVHSLARLLTLYNVQLNYVSPSSLKMPKHVVNYVDSKGVPQEEFNNLEAILPHTDVLYMTRIQRERFETQEEYDQVCGQFIITPQMMTRAKKKMIVLHPLPRVFEISPDFDTDPRAAYFRQAEGGMYIRMALLAAVCGKMQQLVKYLGPFV</sequence>
<dbReference type="InterPro" id="IPR036897">
    <property type="entry name" value="CarbamoylP_synth_lsu_oligo_sf"/>
</dbReference>
<dbReference type="SMART" id="SM00851">
    <property type="entry name" value="MGS"/>
    <property type="match status" value="1"/>
</dbReference>
<evidence type="ECO:0000256" key="5">
    <source>
        <dbReference type="ARBA" id="ARBA00004880"/>
    </source>
</evidence>
<dbReference type="InterPro" id="IPR013815">
    <property type="entry name" value="ATP_grasp_subdomain_1"/>
</dbReference>
<dbReference type="GO" id="GO:0004087">
    <property type="term" value="F:carbamoyl-phosphate synthase (ammonia) activity"/>
    <property type="evidence" value="ECO:0007669"/>
    <property type="project" value="UniProtKB-EC"/>
</dbReference>
<gene>
    <name evidence="33" type="ORF">WA026_017728</name>
</gene>
<feature type="domain" description="ATP-grasp" evidence="31">
    <location>
        <begin position="517"/>
        <end position="709"/>
    </location>
</feature>
<evidence type="ECO:0000256" key="13">
    <source>
        <dbReference type="ARBA" id="ARBA00022741"/>
    </source>
</evidence>
<evidence type="ECO:0000256" key="4">
    <source>
        <dbReference type="ARBA" id="ARBA00004852"/>
    </source>
</evidence>
<dbReference type="InterPro" id="IPR006131">
    <property type="entry name" value="Asp_carbamoyltransf_Asp/Orn-bd"/>
</dbReference>
<organism evidence="33 34">
    <name type="scientific">Henosepilachna vigintioctopunctata</name>
    <dbReference type="NCBI Taxonomy" id="420089"/>
    <lineage>
        <taxon>Eukaryota</taxon>
        <taxon>Metazoa</taxon>
        <taxon>Ecdysozoa</taxon>
        <taxon>Arthropoda</taxon>
        <taxon>Hexapoda</taxon>
        <taxon>Insecta</taxon>
        <taxon>Pterygota</taxon>
        <taxon>Neoptera</taxon>
        <taxon>Endopterygota</taxon>
        <taxon>Coleoptera</taxon>
        <taxon>Polyphaga</taxon>
        <taxon>Cucujiformia</taxon>
        <taxon>Coccinelloidea</taxon>
        <taxon>Coccinellidae</taxon>
        <taxon>Epilachninae</taxon>
        <taxon>Epilachnini</taxon>
        <taxon>Henosepilachna</taxon>
    </lineage>
</organism>
<dbReference type="Gene3D" id="3.40.50.20">
    <property type="match status" value="2"/>
</dbReference>
<dbReference type="NCBIfam" id="TIGR01368">
    <property type="entry name" value="CPSaseIIsmall"/>
    <property type="match status" value="1"/>
</dbReference>
<comment type="subcellular location">
    <subcellularLocation>
        <location evidence="2">Cytoplasm</location>
    </subcellularLocation>
</comment>
<dbReference type="InterPro" id="IPR016185">
    <property type="entry name" value="PreATP-grasp_dom_sf"/>
</dbReference>
<dbReference type="Gene3D" id="3.20.20.140">
    <property type="entry name" value="Metal-dependent hydrolases"/>
    <property type="match status" value="1"/>
</dbReference>
<dbReference type="Gene3D" id="3.50.30.20">
    <property type="entry name" value="Carbamoyl-phosphate synthase small subunit, N-terminal domain"/>
    <property type="match status" value="1"/>
</dbReference>
<evidence type="ECO:0000256" key="12">
    <source>
        <dbReference type="ARBA" id="ARBA00022737"/>
    </source>
</evidence>
<dbReference type="GO" id="GO:0004359">
    <property type="term" value="F:glutaminase activity"/>
    <property type="evidence" value="ECO:0007669"/>
    <property type="project" value="UniProtKB-EC"/>
</dbReference>
<dbReference type="CDD" id="cd01423">
    <property type="entry name" value="MGS_CPS_I_III"/>
    <property type="match status" value="1"/>
</dbReference>
<dbReference type="Pfam" id="PF02142">
    <property type="entry name" value="MGS"/>
    <property type="match status" value="1"/>
</dbReference>
<dbReference type="PRINTS" id="PR00099">
    <property type="entry name" value="CPSGATASE"/>
</dbReference>
<name>A0AAW1U0Q3_9CUCU</name>
<dbReference type="NCBIfam" id="NF003671">
    <property type="entry name" value="PRK05294.1"/>
    <property type="match status" value="1"/>
</dbReference>
<dbReference type="InterPro" id="IPR011059">
    <property type="entry name" value="Metal-dep_hydrolase_composite"/>
</dbReference>
<dbReference type="NCBIfam" id="TIGR01369">
    <property type="entry name" value="CPSaseII_lrg"/>
    <property type="match status" value="1"/>
</dbReference>
<evidence type="ECO:0000256" key="11">
    <source>
        <dbReference type="ARBA" id="ARBA00022723"/>
    </source>
</evidence>
<evidence type="ECO:0000256" key="17">
    <source>
        <dbReference type="ARBA" id="ARBA00022962"/>
    </source>
</evidence>
<keyword evidence="34" id="KW-1185">Reference proteome</keyword>
<dbReference type="InterPro" id="IPR005480">
    <property type="entry name" value="CPSase_lsu_oligo"/>
</dbReference>
<dbReference type="InterPro" id="IPR017926">
    <property type="entry name" value="GATASE"/>
</dbReference>
<evidence type="ECO:0000313" key="33">
    <source>
        <dbReference type="EMBL" id="KAK9877332.1"/>
    </source>
</evidence>
<evidence type="ECO:0000256" key="22">
    <source>
        <dbReference type="ARBA" id="ARBA00043984"/>
    </source>
</evidence>
<evidence type="ECO:0000256" key="18">
    <source>
        <dbReference type="ARBA" id="ARBA00022975"/>
    </source>
</evidence>
<dbReference type="SMART" id="SM01096">
    <property type="entry name" value="CPSase_L_D3"/>
    <property type="match status" value="1"/>
</dbReference>
<dbReference type="Proteomes" id="UP001431783">
    <property type="component" value="Unassembled WGS sequence"/>
</dbReference>
<evidence type="ECO:0000256" key="29">
    <source>
        <dbReference type="ARBA" id="ARBA00059164"/>
    </source>
</evidence>
<dbReference type="SUPFAM" id="SSF52440">
    <property type="entry name" value="PreATP-grasp domain"/>
    <property type="match status" value="2"/>
</dbReference>
<evidence type="ECO:0000256" key="9">
    <source>
        <dbReference type="ARBA" id="ARBA00022598"/>
    </source>
</evidence>
<evidence type="ECO:0008006" key="35">
    <source>
        <dbReference type="Google" id="ProtNLM"/>
    </source>
</evidence>
<dbReference type="FunFam" id="3.40.50.1370:FF:000002">
    <property type="entry name" value="Aspartate carbamoyltransferase 2"/>
    <property type="match status" value="1"/>
</dbReference>
<dbReference type="InterPro" id="IPR002474">
    <property type="entry name" value="CarbamoylP_synth_ssu_N"/>
</dbReference>
<comment type="similarity">
    <text evidence="20">In the 3rd section; belongs to the metallo-dependent hydrolases superfamily. DHOase family. CAD subfamily.</text>
</comment>
<dbReference type="SUPFAM" id="SSF53671">
    <property type="entry name" value="Aspartate/ornithine carbamoyltransferase"/>
    <property type="match status" value="1"/>
</dbReference>
<evidence type="ECO:0000256" key="20">
    <source>
        <dbReference type="ARBA" id="ARBA00043968"/>
    </source>
</evidence>
<reference evidence="33 34" key="1">
    <citation type="submission" date="2023-03" db="EMBL/GenBank/DDBJ databases">
        <title>Genome insight into feeding habits of ladybird beetles.</title>
        <authorList>
            <person name="Li H.-S."/>
            <person name="Huang Y.-H."/>
            <person name="Pang H."/>
        </authorList>
    </citation>
    <scope>NUCLEOTIDE SEQUENCE [LARGE SCALE GENOMIC DNA]</scope>
    <source>
        <strain evidence="33">SYSU_2023b</strain>
        <tissue evidence="33">Whole body</tissue>
    </source>
</reference>
<evidence type="ECO:0000259" key="31">
    <source>
        <dbReference type="PROSITE" id="PS50975"/>
    </source>
</evidence>
<dbReference type="InterPro" id="IPR005483">
    <property type="entry name" value="CPSase_dom"/>
</dbReference>
<keyword evidence="12" id="KW-0677">Repeat</keyword>
<dbReference type="Gene3D" id="3.40.50.1370">
    <property type="entry name" value="Aspartate/ornithine carbamoyltransferase"/>
    <property type="match status" value="2"/>
</dbReference>
<evidence type="ECO:0000256" key="16">
    <source>
        <dbReference type="ARBA" id="ARBA00022840"/>
    </source>
</evidence>
<dbReference type="SUPFAM" id="SSF52021">
    <property type="entry name" value="Carbamoyl phosphate synthetase, small subunit N-terminal domain"/>
    <property type="match status" value="1"/>
</dbReference>
<dbReference type="FunFam" id="3.30.470.20:FF:000001">
    <property type="entry name" value="Carbamoyl-phosphate synthase large chain"/>
    <property type="match status" value="1"/>
</dbReference>
<evidence type="ECO:0000256" key="3">
    <source>
        <dbReference type="ARBA" id="ARBA00004812"/>
    </source>
</evidence>
<keyword evidence="9" id="KW-0436">Ligase</keyword>
<comment type="pathway">
    <text evidence="5">Pyrimidine metabolism; UMP biosynthesis via de novo pathway; (S)-dihydroorotate from bicarbonate: step 3/3.</text>
</comment>
<dbReference type="InterPro" id="IPR005479">
    <property type="entry name" value="CPAse_ATP-bd"/>
</dbReference>
<dbReference type="GO" id="GO:0006541">
    <property type="term" value="P:glutamine metabolic process"/>
    <property type="evidence" value="ECO:0007669"/>
    <property type="project" value="InterPro"/>
</dbReference>
<keyword evidence="15" id="KW-0862">Zinc</keyword>
<keyword evidence="13 30" id="KW-0547">Nucleotide-binding</keyword>
<dbReference type="InterPro" id="IPR029062">
    <property type="entry name" value="Class_I_gatase-like"/>
</dbReference>
<feature type="domain" description="MGS-like" evidence="32">
    <location>
        <begin position="1308"/>
        <end position="1460"/>
    </location>
</feature>
<comment type="pathway">
    <text evidence="4">Pyrimidine metabolism; UMP biosynthesis via de novo pathway; (S)-dihydroorotate from bicarbonate: step 2/3.</text>
</comment>
<dbReference type="Pfam" id="PF00117">
    <property type="entry name" value="GATase"/>
    <property type="match status" value="1"/>
</dbReference>
<dbReference type="GO" id="GO:0016597">
    <property type="term" value="F:amino acid binding"/>
    <property type="evidence" value="ECO:0007669"/>
    <property type="project" value="InterPro"/>
</dbReference>
<evidence type="ECO:0000256" key="30">
    <source>
        <dbReference type="PROSITE-ProRule" id="PRU00409"/>
    </source>
</evidence>
<dbReference type="PANTHER" id="PTHR11405">
    <property type="entry name" value="CARBAMOYLTRANSFERASE FAMILY MEMBER"/>
    <property type="match status" value="1"/>
</dbReference>
<dbReference type="Pfam" id="PF01979">
    <property type="entry name" value="Amidohydro_1"/>
    <property type="match status" value="1"/>
</dbReference>
<dbReference type="NCBIfam" id="NF002032">
    <property type="entry name" value="PRK00856.1"/>
    <property type="match status" value="1"/>
</dbReference>
<evidence type="ECO:0000256" key="26">
    <source>
        <dbReference type="ARBA" id="ARBA00048816"/>
    </source>
</evidence>
<dbReference type="InterPro" id="IPR011607">
    <property type="entry name" value="MGS-like_dom"/>
</dbReference>
<dbReference type="InterPro" id="IPR006680">
    <property type="entry name" value="Amidohydro-rel"/>
</dbReference>
<dbReference type="FunFam" id="3.30.1490.20:FF:000001">
    <property type="entry name" value="Carbamoyl-phosphate synthase large chain"/>
    <property type="match status" value="1"/>
</dbReference>
<evidence type="ECO:0000256" key="1">
    <source>
        <dbReference type="ARBA" id="ARBA00001947"/>
    </source>
</evidence>
<evidence type="ECO:0000256" key="14">
    <source>
        <dbReference type="ARBA" id="ARBA00022801"/>
    </source>
</evidence>
<comment type="pathway">
    <text evidence="3">Pyrimidine metabolism; UMP biosynthesis via de novo pathway; (S)-dihydroorotate from bicarbonate: step 1/3.</text>
</comment>
<dbReference type="PROSITE" id="PS50975">
    <property type="entry name" value="ATP_GRASP"/>
    <property type="match status" value="2"/>
</dbReference>
<dbReference type="NCBIfam" id="NF009455">
    <property type="entry name" value="PRK12815.1"/>
    <property type="match status" value="1"/>
</dbReference>
<dbReference type="PROSITE" id="PS00483">
    <property type="entry name" value="DIHYDROOROTASE_2"/>
    <property type="match status" value="1"/>
</dbReference>
<dbReference type="GO" id="GO:0004151">
    <property type="term" value="F:dihydroorotase activity"/>
    <property type="evidence" value="ECO:0007669"/>
    <property type="project" value="UniProtKB-EC"/>
</dbReference>
<dbReference type="NCBIfam" id="TIGR00670">
    <property type="entry name" value="asp_carb_tr"/>
    <property type="match status" value="1"/>
</dbReference>
<comment type="catalytic activity">
    <reaction evidence="26">
        <text>hydrogencarbonate + L-glutamine + 2 ATP + H2O = carbamoyl phosphate + L-glutamate + 2 ADP + phosphate + 2 H(+)</text>
        <dbReference type="Rhea" id="RHEA:18633"/>
        <dbReference type="ChEBI" id="CHEBI:15377"/>
        <dbReference type="ChEBI" id="CHEBI:15378"/>
        <dbReference type="ChEBI" id="CHEBI:17544"/>
        <dbReference type="ChEBI" id="CHEBI:29985"/>
        <dbReference type="ChEBI" id="CHEBI:30616"/>
        <dbReference type="ChEBI" id="CHEBI:43474"/>
        <dbReference type="ChEBI" id="CHEBI:58228"/>
        <dbReference type="ChEBI" id="CHEBI:58359"/>
        <dbReference type="ChEBI" id="CHEBI:456216"/>
        <dbReference type="EC" id="6.3.5.5"/>
    </reaction>
</comment>
<comment type="function">
    <text evidence="29">Multifunctional protein that encodes the first 3 enzymatic activities of the de novo pyrimidine pathway: carbamoylphosphate synthetase (CPSase; EC 6.3.5.5), aspartate transcarbamylase (ATCase; EC 2.1.3.2) and dihydroorotase (DHOase; EC 3.5.2.3). The CPSase-function is accomplished in 2 steps, by a glutamine-dependent amidotransferase activity (GATase) that binds and cleaves glutamine to produce ammonia, followed by an ammonium-dependent carbamoyl phosphate synthetase, which reacts with the ammonia, hydrogencarbonate and ATP to form carbamoyl phosphate. The endogenously produced carbamoyl phosphate is sequestered and channeled to the ATCase active site. ATCase then catalyzes the formation of carbamoyl-L-aspartate from L-aspartate and carbamoyl phosphate. In the last step, DHOase catalyzes the cyclization of carbamoyl aspartate to dihydroorotate.</text>
</comment>
<dbReference type="HAMAP" id="MF_00001">
    <property type="entry name" value="Asp_carb_tr"/>
    <property type="match status" value="1"/>
</dbReference>
<comment type="similarity">
    <text evidence="22">In the N-terminal section; belongs to the CarA family.</text>
</comment>
<dbReference type="FunFam" id="1.10.1030.10:FF:000001">
    <property type="entry name" value="Carbamoyl-phosphate synthase large chain"/>
    <property type="match status" value="1"/>
</dbReference>
<accession>A0AAW1U0Q3</accession>
<dbReference type="FunFam" id="3.30.470.20:FF:000004">
    <property type="entry name" value="Carbamoyl-phosphate synthase (glutamine-hydrolyzing)"/>
    <property type="match status" value="1"/>
</dbReference>
<dbReference type="GO" id="GO:0005951">
    <property type="term" value="C:carbamoyl-phosphate synthase complex"/>
    <property type="evidence" value="ECO:0007669"/>
    <property type="project" value="TreeGrafter"/>
</dbReference>
<feature type="domain" description="ATP-grasp" evidence="31">
    <location>
        <begin position="1051"/>
        <end position="1242"/>
    </location>
</feature>
<keyword evidence="10" id="KW-0808">Transferase</keyword>
<dbReference type="CDD" id="cd01744">
    <property type="entry name" value="GATase1_CPSase"/>
    <property type="match status" value="1"/>
</dbReference>
<dbReference type="Gene3D" id="3.40.50.880">
    <property type="match status" value="1"/>
</dbReference>
<evidence type="ECO:0000256" key="2">
    <source>
        <dbReference type="ARBA" id="ARBA00004496"/>
    </source>
</evidence>
<comment type="catalytic activity">
    <reaction evidence="24">
        <text>hydrogencarbonate + NH4(+) + 2 ATP = carbamoyl phosphate + 2 ADP + phosphate + 2 H(+)</text>
        <dbReference type="Rhea" id="RHEA:18029"/>
        <dbReference type="ChEBI" id="CHEBI:15378"/>
        <dbReference type="ChEBI" id="CHEBI:17544"/>
        <dbReference type="ChEBI" id="CHEBI:28938"/>
        <dbReference type="ChEBI" id="CHEBI:30616"/>
        <dbReference type="ChEBI" id="CHEBI:43474"/>
        <dbReference type="ChEBI" id="CHEBI:58228"/>
        <dbReference type="ChEBI" id="CHEBI:456216"/>
        <dbReference type="EC" id="6.3.4.16"/>
    </reaction>
</comment>
<dbReference type="PROSITE" id="PS51273">
    <property type="entry name" value="GATASE_TYPE_1"/>
    <property type="match status" value="1"/>
</dbReference>
<dbReference type="GO" id="GO:0004088">
    <property type="term" value="F:carbamoyl-phosphate synthase (glutamine-hydrolyzing) activity"/>
    <property type="evidence" value="ECO:0007669"/>
    <property type="project" value="UniProtKB-EC"/>
</dbReference>
<dbReference type="Pfam" id="PF02729">
    <property type="entry name" value="OTCace_N"/>
    <property type="match status" value="1"/>
</dbReference>
<evidence type="ECO:0000256" key="6">
    <source>
        <dbReference type="ARBA" id="ARBA00022490"/>
    </source>
</evidence>
<evidence type="ECO:0000259" key="32">
    <source>
        <dbReference type="PROSITE" id="PS51855"/>
    </source>
</evidence>
<keyword evidence="17" id="KW-0315">Glutamine amidotransferase</keyword>
<dbReference type="Pfam" id="PF02787">
    <property type="entry name" value="CPSase_L_D3"/>
    <property type="match status" value="1"/>
</dbReference>
<dbReference type="PRINTS" id="PR00098">
    <property type="entry name" value="CPSASE"/>
</dbReference>
<dbReference type="GO" id="GO:0006526">
    <property type="term" value="P:L-arginine biosynthetic process"/>
    <property type="evidence" value="ECO:0007669"/>
    <property type="project" value="TreeGrafter"/>
</dbReference>
<dbReference type="FunFam" id="3.40.50.20:FF:000002">
    <property type="entry name" value="Carbamoyl-phosphate synthase large chain"/>
    <property type="match status" value="1"/>
</dbReference>
<comment type="catalytic activity">
    <reaction evidence="28">
        <text>L-glutamine + H2O = L-glutamate + NH4(+)</text>
        <dbReference type="Rhea" id="RHEA:15889"/>
        <dbReference type="ChEBI" id="CHEBI:15377"/>
        <dbReference type="ChEBI" id="CHEBI:28938"/>
        <dbReference type="ChEBI" id="CHEBI:29985"/>
        <dbReference type="ChEBI" id="CHEBI:58359"/>
        <dbReference type="EC" id="3.5.1.2"/>
    </reaction>
</comment>
<dbReference type="InterPro" id="IPR002082">
    <property type="entry name" value="Asp_carbamoyltransf"/>
</dbReference>
<dbReference type="CDD" id="cd01316">
    <property type="entry name" value="CAD_DHOase"/>
    <property type="match status" value="1"/>
</dbReference>
<dbReference type="SUPFAM" id="SSF56059">
    <property type="entry name" value="Glutathione synthetase ATP-binding domain-like"/>
    <property type="match status" value="2"/>
</dbReference>
<dbReference type="Gene3D" id="3.40.50.1380">
    <property type="entry name" value="Methylglyoxal synthase-like domain"/>
    <property type="match status" value="1"/>
</dbReference>
<dbReference type="Gene3D" id="3.30.470.20">
    <property type="entry name" value="ATP-grasp fold, B domain"/>
    <property type="match status" value="2"/>
</dbReference>
<evidence type="ECO:0000256" key="7">
    <source>
        <dbReference type="ARBA" id="ARBA00022533"/>
    </source>
</evidence>
<dbReference type="GO" id="GO:0005524">
    <property type="term" value="F:ATP binding"/>
    <property type="evidence" value="ECO:0007669"/>
    <property type="project" value="UniProtKB-UniRule"/>
</dbReference>
<dbReference type="FunFam" id="3.40.50.1380:FF:000005">
    <property type="entry name" value="CAD protein-like isoform X1"/>
    <property type="match status" value="1"/>
</dbReference>
<keyword evidence="6" id="KW-0963">Cytoplasm</keyword>
<dbReference type="FunFam" id="3.20.20.140:FF:000036">
    <property type="entry name" value="Carbamoyl-phosphate synthase large chain"/>
    <property type="match status" value="1"/>
</dbReference>
<dbReference type="PROSITE" id="PS00097">
    <property type="entry name" value="CARBAMOYLTRANSFERASE"/>
    <property type="match status" value="1"/>
</dbReference>
<dbReference type="InterPro" id="IPR036914">
    <property type="entry name" value="MGS-like_dom_sf"/>
</dbReference>
<dbReference type="PRINTS" id="PR00100">
    <property type="entry name" value="AOTCASE"/>
</dbReference>
<dbReference type="FunFam" id="3.40.50.880:FF:000006">
    <property type="entry name" value="Carbamoyl-phosphate synthase 1, mitochondrial"/>
    <property type="match status" value="1"/>
</dbReference>
<keyword evidence="7" id="KW-0021">Allosteric enzyme</keyword>
<dbReference type="PROSITE" id="PS00867">
    <property type="entry name" value="CPSASE_2"/>
    <property type="match status" value="2"/>
</dbReference>
<dbReference type="SUPFAM" id="SSF52335">
    <property type="entry name" value="Methylglyoxal synthase-like"/>
    <property type="match status" value="1"/>
</dbReference>
<dbReference type="InterPro" id="IPR011761">
    <property type="entry name" value="ATP-grasp"/>
</dbReference>
<keyword evidence="18" id="KW-0665">Pyrimidine biosynthesis</keyword>
<dbReference type="InterPro" id="IPR002195">
    <property type="entry name" value="Dihydroorotase_CS"/>
</dbReference>
<dbReference type="InterPro" id="IPR036901">
    <property type="entry name" value="Asp/Orn_carbamoylTrfase_sf"/>
</dbReference>
<evidence type="ECO:0000313" key="34">
    <source>
        <dbReference type="Proteomes" id="UP001431783"/>
    </source>
</evidence>
<keyword evidence="19" id="KW-0511">Multifunctional enzyme</keyword>
<proteinExistence type="inferred from homology"/>
<comment type="caution">
    <text evidence="33">The sequence shown here is derived from an EMBL/GenBank/DDBJ whole genome shotgun (WGS) entry which is preliminary data.</text>
</comment>
<comment type="cofactor">
    <cofactor evidence="1">
        <name>Zn(2+)</name>
        <dbReference type="ChEBI" id="CHEBI:29105"/>
    </cofactor>
</comment>
<dbReference type="SUPFAM" id="SSF51556">
    <property type="entry name" value="Metallo-dependent hydrolases"/>
    <property type="match status" value="1"/>
</dbReference>
<dbReference type="SMART" id="SM01097">
    <property type="entry name" value="CPSase_sm_chain"/>
    <property type="match status" value="1"/>
</dbReference>
<dbReference type="InterPro" id="IPR006130">
    <property type="entry name" value="Asp/Orn_carbamoylTrfase"/>
</dbReference>
<dbReference type="InterPro" id="IPR006132">
    <property type="entry name" value="Asp/Orn_carbamoyltranf_P-bd"/>
</dbReference>
<dbReference type="FunFam" id="3.40.50.1370:FF:000005">
    <property type="entry name" value="CAD protein-like isoform X1"/>
    <property type="match status" value="1"/>
</dbReference>
<dbReference type="Gene3D" id="1.10.1030.10">
    <property type="entry name" value="Carbamoyl-phosphate synthetase, large subunit oligomerisation domain"/>
    <property type="match status" value="1"/>
</dbReference>